<dbReference type="Pfam" id="PF12697">
    <property type="entry name" value="Abhydrolase_6"/>
    <property type="match status" value="1"/>
</dbReference>
<protein>
    <submittedName>
        <fullName evidence="2">Alpha/beta hydrolase</fullName>
    </submittedName>
</protein>
<evidence type="ECO:0000313" key="2">
    <source>
        <dbReference type="EMBL" id="MBD7947621.1"/>
    </source>
</evidence>
<dbReference type="InterPro" id="IPR029058">
    <property type="entry name" value="AB_hydrolase_fold"/>
</dbReference>
<dbReference type="EMBL" id="JACSQR010000013">
    <property type="protein sequence ID" value="MBD7947621.1"/>
    <property type="molecule type" value="Genomic_DNA"/>
</dbReference>
<sequence>METFTKRINISGKQARYYDLEQLNQAVNHADKPNHHKRPPAHFYGGNSFTVGTYAPLLNELATEFDLSALALRGYWYDKPQAPRLTREQDADILIEFLEKTQDAPIVGIGHSQGATATAIAAAKRPDLFSQLYLIEPVTFTKKQATLYNLLPRKILLSREPFKSTLTKQVTWASIDDYYEHLRAQRAYKRISDEHLKVFAEQSLTANNNGSYSLMFAPEQELANYFGAPHIDAALKKLRCPYTLITGKPTLFINDKVRKQWQGFVPADSIISLPDYGHLLPMEAPELCAQIINEHYESNK</sequence>
<reference evidence="2 3" key="1">
    <citation type="submission" date="2020-08" db="EMBL/GenBank/DDBJ databases">
        <title>A Genomic Blueprint of the Chicken Gut Microbiome.</title>
        <authorList>
            <person name="Gilroy R."/>
            <person name="Ravi A."/>
            <person name="Getino M."/>
            <person name="Pursley I."/>
            <person name="Horton D.L."/>
            <person name="Alikhan N.-F."/>
            <person name="Baker D."/>
            <person name="Gharbi K."/>
            <person name="Hall N."/>
            <person name="Watson M."/>
            <person name="Adriaenssens E.M."/>
            <person name="Foster-Nyarko E."/>
            <person name="Jarju S."/>
            <person name="Secka A."/>
            <person name="Antonio M."/>
            <person name="Oren A."/>
            <person name="Chaudhuri R."/>
            <person name="La Ragione R.M."/>
            <person name="Hildebrand F."/>
            <person name="Pallen M.J."/>
        </authorList>
    </citation>
    <scope>NUCLEOTIDE SEQUENCE [LARGE SCALE GENOMIC DNA]</scope>
    <source>
        <strain evidence="2 3">Sa4CVA2</strain>
    </source>
</reference>
<dbReference type="Gene3D" id="3.40.50.1820">
    <property type="entry name" value="alpha/beta hydrolase"/>
    <property type="match status" value="1"/>
</dbReference>
<organism evidence="2 3">
    <name type="scientific">Psychrobacter communis</name>
    <dbReference type="NCBI Taxonomy" id="2762238"/>
    <lineage>
        <taxon>Bacteria</taxon>
        <taxon>Pseudomonadati</taxon>
        <taxon>Pseudomonadota</taxon>
        <taxon>Gammaproteobacteria</taxon>
        <taxon>Moraxellales</taxon>
        <taxon>Moraxellaceae</taxon>
        <taxon>Psychrobacter</taxon>
    </lineage>
</organism>
<dbReference type="InterPro" id="IPR000073">
    <property type="entry name" value="AB_hydrolase_1"/>
</dbReference>
<proteinExistence type="predicted"/>
<accession>A0ABR8RII5</accession>
<evidence type="ECO:0000259" key="1">
    <source>
        <dbReference type="Pfam" id="PF12697"/>
    </source>
</evidence>
<dbReference type="GO" id="GO:0016787">
    <property type="term" value="F:hydrolase activity"/>
    <property type="evidence" value="ECO:0007669"/>
    <property type="project" value="UniProtKB-KW"/>
</dbReference>
<keyword evidence="3" id="KW-1185">Reference proteome</keyword>
<dbReference type="Proteomes" id="UP000606724">
    <property type="component" value="Unassembled WGS sequence"/>
</dbReference>
<dbReference type="RefSeq" id="WP_191691282.1">
    <property type="nucleotide sequence ID" value="NZ_JACSQR010000013.1"/>
</dbReference>
<dbReference type="PANTHER" id="PTHR46438">
    <property type="entry name" value="ALPHA/BETA-HYDROLASES SUPERFAMILY PROTEIN"/>
    <property type="match status" value="1"/>
</dbReference>
<dbReference type="PANTHER" id="PTHR46438:SF2">
    <property type="entry name" value="ALPHA_BETA-HYDROLASES SUPERFAMILY PROTEIN"/>
    <property type="match status" value="1"/>
</dbReference>
<comment type="caution">
    <text evidence="2">The sequence shown here is derived from an EMBL/GenBank/DDBJ whole genome shotgun (WGS) entry which is preliminary data.</text>
</comment>
<evidence type="ECO:0000313" key="3">
    <source>
        <dbReference type="Proteomes" id="UP000606724"/>
    </source>
</evidence>
<keyword evidence="2" id="KW-0378">Hydrolase</keyword>
<feature type="domain" description="AB hydrolase-1" evidence="1">
    <location>
        <begin position="51"/>
        <end position="290"/>
    </location>
</feature>
<name>A0ABR8RII5_9GAMM</name>
<gene>
    <name evidence="2" type="ORF">H9653_06280</name>
</gene>
<dbReference type="SUPFAM" id="SSF53474">
    <property type="entry name" value="alpha/beta-Hydrolases"/>
    <property type="match status" value="1"/>
</dbReference>